<dbReference type="Proteomes" id="UP000642070">
    <property type="component" value="Unassembled WGS sequence"/>
</dbReference>
<reference evidence="1" key="1">
    <citation type="journal article" date="2014" name="Int. J. Syst. Evol. Microbiol.">
        <title>Complete genome sequence of Corynebacterium casei LMG S-19264T (=DSM 44701T), isolated from a smear-ripened cheese.</title>
        <authorList>
            <consortium name="US DOE Joint Genome Institute (JGI-PGF)"/>
            <person name="Walter F."/>
            <person name="Albersmeier A."/>
            <person name="Kalinowski J."/>
            <person name="Ruckert C."/>
        </authorList>
    </citation>
    <scope>NUCLEOTIDE SEQUENCE</scope>
    <source>
        <strain evidence="1">JCM 19831</strain>
    </source>
</reference>
<evidence type="ECO:0000313" key="2">
    <source>
        <dbReference type="Proteomes" id="UP000642070"/>
    </source>
</evidence>
<gene>
    <name evidence="1" type="ORF">GCM10007977_089850</name>
</gene>
<sequence length="145" mass="15995">MQWENTITIDAPAGVVWALTVDVERWPDATPTMTSVVRLDDGPLRLGSRARIKQPAQSAAVWTVTRLVEGREFAWQTRRMGLTMTGSHLVEPTGDDRCRNTLGLEIHGRGAGLFGLLFGRVLRRAIVTENLGFRSAAQGARDSRP</sequence>
<dbReference type="EMBL" id="BMPI01000068">
    <property type="protein sequence ID" value="GGM74322.1"/>
    <property type="molecule type" value="Genomic_DNA"/>
</dbReference>
<keyword evidence="2" id="KW-1185">Reference proteome</keyword>
<comment type="caution">
    <text evidence="1">The sequence shown here is derived from an EMBL/GenBank/DDBJ whole genome shotgun (WGS) entry which is preliminary data.</text>
</comment>
<dbReference type="InterPro" id="IPR023393">
    <property type="entry name" value="START-like_dom_sf"/>
</dbReference>
<reference evidence="1" key="2">
    <citation type="submission" date="2020-09" db="EMBL/GenBank/DDBJ databases">
        <authorList>
            <person name="Sun Q."/>
            <person name="Ohkuma M."/>
        </authorList>
    </citation>
    <scope>NUCLEOTIDE SEQUENCE</scope>
    <source>
        <strain evidence="1">JCM 19831</strain>
    </source>
</reference>
<proteinExistence type="predicted"/>
<dbReference type="Gene3D" id="3.30.530.20">
    <property type="match status" value="1"/>
</dbReference>
<dbReference type="RefSeq" id="WP_190256200.1">
    <property type="nucleotide sequence ID" value="NZ_BMPI01000068.1"/>
</dbReference>
<dbReference type="AlphaFoldDB" id="A0A917UCQ5"/>
<protein>
    <recommendedName>
        <fullName evidence="3">Polyketide cyclase</fullName>
    </recommendedName>
</protein>
<dbReference type="InterPro" id="IPR019587">
    <property type="entry name" value="Polyketide_cyclase/dehydratase"/>
</dbReference>
<organism evidence="1 2">
    <name type="scientific">Dactylosporangium sucinum</name>
    <dbReference type="NCBI Taxonomy" id="1424081"/>
    <lineage>
        <taxon>Bacteria</taxon>
        <taxon>Bacillati</taxon>
        <taxon>Actinomycetota</taxon>
        <taxon>Actinomycetes</taxon>
        <taxon>Micromonosporales</taxon>
        <taxon>Micromonosporaceae</taxon>
        <taxon>Dactylosporangium</taxon>
    </lineage>
</organism>
<accession>A0A917UCQ5</accession>
<dbReference type="SUPFAM" id="SSF55961">
    <property type="entry name" value="Bet v1-like"/>
    <property type="match status" value="1"/>
</dbReference>
<evidence type="ECO:0008006" key="3">
    <source>
        <dbReference type="Google" id="ProtNLM"/>
    </source>
</evidence>
<name>A0A917UCQ5_9ACTN</name>
<evidence type="ECO:0000313" key="1">
    <source>
        <dbReference type="EMBL" id="GGM74322.1"/>
    </source>
</evidence>
<dbReference type="Pfam" id="PF10604">
    <property type="entry name" value="Polyketide_cyc2"/>
    <property type="match status" value="1"/>
</dbReference>